<sequence>MLTTKSIRFCLLLIFVASPDISSSTRVNTTVSDGKVFITGDHNEVVMSSARETKVELAKIKNRLKLLSESNEDLCKLLHAIMRLTGLEKQGYALEFPRKGTSD</sequence>
<evidence type="ECO:0000313" key="3">
    <source>
        <dbReference type="Proteomes" id="UP000275408"/>
    </source>
</evidence>
<feature type="chain" id="PRO_5018139178" evidence="1">
    <location>
        <begin position="25"/>
        <end position="103"/>
    </location>
</feature>
<organism evidence="2 3">
    <name type="scientific">Pocillopora damicornis</name>
    <name type="common">Cauliflower coral</name>
    <name type="synonym">Millepora damicornis</name>
    <dbReference type="NCBI Taxonomy" id="46731"/>
    <lineage>
        <taxon>Eukaryota</taxon>
        <taxon>Metazoa</taxon>
        <taxon>Cnidaria</taxon>
        <taxon>Anthozoa</taxon>
        <taxon>Hexacorallia</taxon>
        <taxon>Scleractinia</taxon>
        <taxon>Astrocoeniina</taxon>
        <taxon>Pocilloporidae</taxon>
        <taxon>Pocillopora</taxon>
    </lineage>
</organism>
<keyword evidence="1" id="KW-0732">Signal</keyword>
<feature type="signal peptide" evidence="1">
    <location>
        <begin position="1"/>
        <end position="24"/>
    </location>
</feature>
<evidence type="ECO:0000313" key="2">
    <source>
        <dbReference type="EMBL" id="RMX51225.1"/>
    </source>
</evidence>
<evidence type="ECO:0000256" key="1">
    <source>
        <dbReference type="SAM" id="SignalP"/>
    </source>
</evidence>
<name>A0A3M6UC44_POCDA</name>
<dbReference type="Proteomes" id="UP000275408">
    <property type="component" value="Unassembled WGS sequence"/>
</dbReference>
<dbReference type="AlphaFoldDB" id="A0A3M6UC44"/>
<dbReference type="EMBL" id="RCHS01001810">
    <property type="protein sequence ID" value="RMX51225.1"/>
    <property type="molecule type" value="Genomic_DNA"/>
</dbReference>
<accession>A0A3M6UC44</accession>
<proteinExistence type="predicted"/>
<keyword evidence="3" id="KW-1185">Reference proteome</keyword>
<reference evidence="2 3" key="1">
    <citation type="journal article" date="2018" name="Sci. Rep.">
        <title>Comparative analysis of the Pocillopora damicornis genome highlights role of immune system in coral evolution.</title>
        <authorList>
            <person name="Cunning R."/>
            <person name="Bay R.A."/>
            <person name="Gillette P."/>
            <person name="Baker A.C."/>
            <person name="Traylor-Knowles N."/>
        </authorList>
    </citation>
    <scope>NUCLEOTIDE SEQUENCE [LARGE SCALE GENOMIC DNA]</scope>
    <source>
        <strain evidence="2">RSMAS</strain>
        <tissue evidence="2">Whole animal</tissue>
    </source>
</reference>
<gene>
    <name evidence="2" type="ORF">pdam_00004091</name>
</gene>
<comment type="caution">
    <text evidence="2">The sequence shown here is derived from an EMBL/GenBank/DDBJ whole genome shotgun (WGS) entry which is preliminary data.</text>
</comment>
<protein>
    <submittedName>
        <fullName evidence="2">Uncharacterized protein</fullName>
    </submittedName>
</protein>